<evidence type="ECO:0000313" key="3">
    <source>
        <dbReference type="Proteomes" id="UP001196509"/>
    </source>
</evidence>
<reference evidence="2" key="1">
    <citation type="submission" date="2021-08" db="EMBL/GenBank/DDBJ databases">
        <title>Hoeflea bacterium WL0058 sp. nov., isolated from the sediment.</title>
        <authorList>
            <person name="Wang L."/>
            <person name="Zhang D."/>
        </authorList>
    </citation>
    <scope>NUCLEOTIDE SEQUENCE</scope>
    <source>
        <strain evidence="2">WL0058</strain>
    </source>
</reference>
<evidence type="ECO:0000259" key="1">
    <source>
        <dbReference type="Pfam" id="PF01814"/>
    </source>
</evidence>
<sequence length="156" mass="17817">MCQFWIQRHDMFRELGGALSGSVVMLREKKVDPASFRQWFAPRVNFLLSQLEGHHQIEDTHYFPKFQVAEPRLKRGFDILDADHHTIHDLLVSNAEAGNAFLKGLAEGGDALKYASEKYGREADRLLAGLMRHLEDEEDLIVPLLVDREGMGEVLM</sequence>
<dbReference type="EMBL" id="JAICBX010000001">
    <property type="protein sequence ID" value="MBW8636434.1"/>
    <property type="molecule type" value="Genomic_DNA"/>
</dbReference>
<protein>
    <submittedName>
        <fullName evidence="2">Hemerythrin domain-containing protein</fullName>
    </submittedName>
</protein>
<dbReference type="Pfam" id="PF01814">
    <property type="entry name" value="Hemerythrin"/>
    <property type="match status" value="1"/>
</dbReference>
<gene>
    <name evidence="2" type="ORF">K1W69_04465</name>
</gene>
<dbReference type="Gene3D" id="1.20.120.520">
    <property type="entry name" value="nmb1532 protein domain like"/>
    <property type="match status" value="1"/>
</dbReference>
<organism evidence="2 3">
    <name type="scientific">Flavimaribacter sediminis</name>
    <dbReference type="NCBI Taxonomy" id="2865987"/>
    <lineage>
        <taxon>Bacteria</taxon>
        <taxon>Pseudomonadati</taxon>
        <taxon>Pseudomonadota</taxon>
        <taxon>Alphaproteobacteria</taxon>
        <taxon>Hyphomicrobiales</taxon>
        <taxon>Rhizobiaceae</taxon>
        <taxon>Flavimaribacter</taxon>
    </lineage>
</organism>
<proteinExistence type="predicted"/>
<dbReference type="AlphaFoldDB" id="A0AAE2ZIA4"/>
<keyword evidence="3" id="KW-1185">Reference proteome</keyword>
<dbReference type="InterPro" id="IPR012312">
    <property type="entry name" value="Hemerythrin-like"/>
</dbReference>
<evidence type="ECO:0000313" key="2">
    <source>
        <dbReference type="EMBL" id="MBW8636434.1"/>
    </source>
</evidence>
<feature type="domain" description="Hemerythrin-like" evidence="1">
    <location>
        <begin position="5"/>
        <end position="145"/>
    </location>
</feature>
<comment type="caution">
    <text evidence="2">The sequence shown here is derived from an EMBL/GenBank/DDBJ whole genome shotgun (WGS) entry which is preliminary data.</text>
</comment>
<accession>A0AAE2ZIA4</accession>
<dbReference type="Proteomes" id="UP001196509">
    <property type="component" value="Unassembled WGS sequence"/>
</dbReference>
<name>A0AAE2ZIA4_9HYPH</name>